<reference evidence="1 2" key="1">
    <citation type="journal article" date="2023" name="Mol. Phylogenet. Evol.">
        <title>Genome-scale phylogeny and comparative genomics of the fungal order Sordariales.</title>
        <authorList>
            <person name="Hensen N."/>
            <person name="Bonometti L."/>
            <person name="Westerberg I."/>
            <person name="Brannstrom I.O."/>
            <person name="Guillou S."/>
            <person name="Cros-Aarteil S."/>
            <person name="Calhoun S."/>
            <person name="Haridas S."/>
            <person name="Kuo A."/>
            <person name="Mondo S."/>
            <person name="Pangilinan J."/>
            <person name="Riley R."/>
            <person name="LaButti K."/>
            <person name="Andreopoulos B."/>
            <person name="Lipzen A."/>
            <person name="Chen C."/>
            <person name="Yan M."/>
            <person name="Daum C."/>
            <person name="Ng V."/>
            <person name="Clum A."/>
            <person name="Steindorff A."/>
            <person name="Ohm R.A."/>
            <person name="Martin F."/>
            <person name="Silar P."/>
            <person name="Natvig D.O."/>
            <person name="Lalanne C."/>
            <person name="Gautier V."/>
            <person name="Ament-Velasquez S.L."/>
            <person name="Kruys A."/>
            <person name="Hutchinson M.I."/>
            <person name="Powell A.J."/>
            <person name="Barry K."/>
            <person name="Miller A.N."/>
            <person name="Grigoriev I.V."/>
            <person name="Debuchy R."/>
            <person name="Gladieux P."/>
            <person name="Hiltunen Thoren M."/>
            <person name="Johannesson H."/>
        </authorList>
    </citation>
    <scope>NUCLEOTIDE SEQUENCE [LARGE SCALE GENOMIC DNA]</scope>
    <source>
        <strain evidence="1 2">FGSC 10403</strain>
    </source>
</reference>
<accession>A0AAJ0MNW2</accession>
<protein>
    <submittedName>
        <fullName evidence="1">Uncharacterized protein</fullName>
    </submittedName>
</protein>
<evidence type="ECO:0000313" key="2">
    <source>
        <dbReference type="Proteomes" id="UP001285908"/>
    </source>
</evidence>
<organism evidence="1 2">
    <name type="scientific">Neurospora hispaniola</name>
    <dbReference type="NCBI Taxonomy" id="588809"/>
    <lineage>
        <taxon>Eukaryota</taxon>
        <taxon>Fungi</taxon>
        <taxon>Dikarya</taxon>
        <taxon>Ascomycota</taxon>
        <taxon>Pezizomycotina</taxon>
        <taxon>Sordariomycetes</taxon>
        <taxon>Sordariomycetidae</taxon>
        <taxon>Sordariales</taxon>
        <taxon>Sordariaceae</taxon>
        <taxon>Neurospora</taxon>
    </lineage>
</organism>
<comment type="caution">
    <text evidence="1">The sequence shown here is derived from an EMBL/GenBank/DDBJ whole genome shotgun (WGS) entry which is preliminary data.</text>
</comment>
<dbReference type="RefSeq" id="XP_062690377.1">
    <property type="nucleotide sequence ID" value="XM_062835218.1"/>
</dbReference>
<feature type="non-terminal residue" evidence="1">
    <location>
        <position position="1"/>
    </location>
</feature>
<sequence>ASRSVVLEFDPVLWNVCKIVLGNIVEPSLTERTYVQEYTAFCAYCRALKEGRLFAN</sequence>
<name>A0AAJ0MNW2_9PEZI</name>
<dbReference type="Proteomes" id="UP001285908">
    <property type="component" value="Unassembled WGS sequence"/>
</dbReference>
<evidence type="ECO:0000313" key="1">
    <source>
        <dbReference type="EMBL" id="KAK3488670.1"/>
    </source>
</evidence>
<proteinExistence type="predicted"/>
<dbReference type="EMBL" id="JAULSX010000006">
    <property type="protein sequence ID" value="KAK3488670.1"/>
    <property type="molecule type" value="Genomic_DNA"/>
</dbReference>
<dbReference type="GeneID" id="87872840"/>
<dbReference type="AlphaFoldDB" id="A0AAJ0MNW2"/>
<keyword evidence="2" id="KW-1185">Reference proteome</keyword>
<gene>
    <name evidence="1" type="ORF">B0T23DRAFT_321253</name>
</gene>